<evidence type="ECO:0000313" key="5">
    <source>
        <dbReference type="Proteomes" id="UP001299546"/>
    </source>
</evidence>
<proteinExistence type="predicted"/>
<dbReference type="Pfam" id="PF09972">
    <property type="entry name" value="DUF2207"/>
    <property type="match status" value="1"/>
</dbReference>
<keyword evidence="5" id="KW-1185">Reference proteome</keyword>
<evidence type="ECO:0000313" key="4">
    <source>
        <dbReference type="EMBL" id="MCB7386058.1"/>
    </source>
</evidence>
<comment type="caution">
    <text evidence="4">The sequence shown here is derived from an EMBL/GenBank/DDBJ whole genome shotgun (WGS) entry which is preliminary data.</text>
</comment>
<accession>A0ABS8DCD8</accession>
<evidence type="ECO:0000259" key="2">
    <source>
        <dbReference type="Pfam" id="PF09972"/>
    </source>
</evidence>
<keyword evidence="1" id="KW-1133">Transmembrane helix</keyword>
<keyword evidence="1" id="KW-0472">Membrane</keyword>
<dbReference type="RefSeq" id="WP_066732189.1">
    <property type="nucleotide sequence ID" value="NZ_JAJCIQ010000001.1"/>
</dbReference>
<dbReference type="InterPro" id="IPR018702">
    <property type="entry name" value="DUF2207"/>
</dbReference>
<evidence type="ECO:0000259" key="3">
    <source>
        <dbReference type="Pfam" id="PF20990"/>
    </source>
</evidence>
<name>A0ABS8DCD8_9FIRM</name>
<protein>
    <submittedName>
        <fullName evidence="4">DUF2207 domain-containing protein</fullName>
    </submittedName>
</protein>
<evidence type="ECO:0000256" key="1">
    <source>
        <dbReference type="SAM" id="Phobius"/>
    </source>
</evidence>
<feature type="domain" description="Predicted membrane protein YciQ-like C-terminal" evidence="3">
    <location>
        <begin position="287"/>
        <end position="456"/>
    </location>
</feature>
<dbReference type="InterPro" id="IPR048389">
    <property type="entry name" value="YciQ-like_C"/>
</dbReference>
<feature type="transmembrane region" description="Helical" evidence="1">
    <location>
        <begin position="463"/>
        <end position="484"/>
    </location>
</feature>
<reference evidence="4 5" key="1">
    <citation type="submission" date="2021-10" db="EMBL/GenBank/DDBJ databases">
        <title>Collection of gut derived symbiotic bacterial strains cultured from healthy donors.</title>
        <authorList>
            <person name="Lin H."/>
            <person name="Littmann E."/>
            <person name="Kohout C."/>
            <person name="Pamer E.G."/>
        </authorList>
    </citation>
    <scope>NUCLEOTIDE SEQUENCE [LARGE SCALE GENOMIC DNA]</scope>
    <source>
        <strain evidence="4 5">DFI.1.165</strain>
    </source>
</reference>
<feature type="domain" description="DUF2207" evidence="2">
    <location>
        <begin position="51"/>
        <end position="198"/>
    </location>
</feature>
<feature type="transmembrane region" description="Helical" evidence="1">
    <location>
        <begin position="255"/>
        <end position="275"/>
    </location>
</feature>
<gene>
    <name evidence="4" type="ORF">LIZ65_02055</name>
</gene>
<feature type="transmembrane region" description="Helical" evidence="1">
    <location>
        <begin position="431"/>
        <end position="451"/>
    </location>
</feature>
<dbReference type="Pfam" id="PF20990">
    <property type="entry name" value="DUF2207_C"/>
    <property type="match status" value="1"/>
</dbReference>
<dbReference type="Proteomes" id="UP001299546">
    <property type="component" value="Unassembled WGS sequence"/>
</dbReference>
<keyword evidence="1" id="KW-0812">Transmembrane</keyword>
<dbReference type="EMBL" id="JAJCIS010000001">
    <property type="protein sequence ID" value="MCB7386058.1"/>
    <property type="molecule type" value="Genomic_DNA"/>
</dbReference>
<feature type="transmembrane region" description="Helical" evidence="1">
    <location>
        <begin position="12"/>
        <end position="31"/>
    </location>
</feature>
<feature type="transmembrane region" description="Helical" evidence="1">
    <location>
        <begin position="406"/>
        <end position="425"/>
    </location>
</feature>
<sequence>MRKANQRISGIIVWIIIVGIVGNIGLFSSLFQSNSSASQSVTEDTYMVTEGYHTALEVHEDNSYTVSENINVYFKNSRHGIYRYIPYKGIITEAQTDGDLLDIPYYGEFSHIKSSETLDVTTENGNKVFRFGDEDTMVREQKSYSFTYKITPVTSKGYENAYYNVFPTGWRNSIPAGSSFTINFPADFDHDALRLYWGSYGEQKDASDITKLTWSGNTLTGVLQEELPVGAGMTFYAPMENGYFKDVHTSWSLNMPFMIVTAAITAVLLLLFFLFGRDTPIIPSVQFQPPAGLDSAAVGYIIDGSVSDEDITSLFVFWADRGFIKIRETKNKTLAFRKMRELPPDAPEYAKLLFNKVFGNGDAGAGEEVLVSSLKYKLSSTFTSSKALLRKNFKNLYTSSSKTARWASTILSIVPMFYFVILMYTHTFANVLVVILAVAYTIGIILFNMTVNFWYSRARKSRMLLGSAAAALCIAPAFVLFFVHGISMLRGNMLNLFPAMLSLMIASPLCMVLTGFMKKRTEQCVEWMGYLAGLRDFIETAELERMQAIAQESPQLFYHILPFAYVFGLSDILMDKMKELSLPSPEWYETRSGNPYFDYYMMHYLFHTNMRQVAATLSTPKPTQTSSGSGGFTGGGFSGGGFSGGGFGGGGGGSW</sequence>
<organism evidence="4 5">
    <name type="scientific">Bariatricus massiliensis</name>
    <dbReference type="NCBI Taxonomy" id="1745713"/>
    <lineage>
        <taxon>Bacteria</taxon>
        <taxon>Bacillati</taxon>
        <taxon>Bacillota</taxon>
        <taxon>Clostridia</taxon>
        <taxon>Lachnospirales</taxon>
        <taxon>Lachnospiraceae</taxon>
        <taxon>Bariatricus</taxon>
    </lineage>
</organism>
<feature type="transmembrane region" description="Helical" evidence="1">
    <location>
        <begin position="496"/>
        <end position="516"/>
    </location>
</feature>